<evidence type="ECO:0000259" key="7">
    <source>
        <dbReference type="Pfam" id="PF12823"/>
    </source>
</evidence>
<comment type="caution">
    <text evidence="8">The sequence shown here is derived from an EMBL/GenBank/DDBJ whole genome shotgun (WGS) entry which is preliminary data.</text>
</comment>
<dbReference type="RefSeq" id="WP_168138313.1">
    <property type="nucleotide sequence ID" value="NZ_JAAVJR010000005.1"/>
</dbReference>
<feature type="transmembrane region" description="Helical" evidence="6">
    <location>
        <begin position="70"/>
        <end position="89"/>
    </location>
</feature>
<proteinExistence type="predicted"/>
<dbReference type="InterPro" id="IPR023845">
    <property type="entry name" value="DUF3817_TM"/>
</dbReference>
<reference evidence="8 9" key="1">
    <citation type="submission" date="2020-03" db="EMBL/GenBank/DDBJ databases">
        <title>Salinimicrobium sp. nov, isolated from SCS.</title>
        <authorList>
            <person name="Cao W.R."/>
        </authorList>
    </citation>
    <scope>NUCLEOTIDE SEQUENCE [LARGE SCALE GENOMIC DNA]</scope>
    <source>
        <strain evidence="9">J15B91</strain>
    </source>
</reference>
<sequence length="94" mass="10792">MSLENQVKTFKWISILEGISFLVLLLIAMPLKYIWNAPEMVRLVGAAHGFLFIAYIMGAVFLFKPLRWDLKTLLIICVSSVLPLGPFYVEKKYL</sequence>
<feature type="transmembrane region" description="Helical" evidence="6">
    <location>
        <begin position="12"/>
        <end position="35"/>
    </location>
</feature>
<keyword evidence="4 6" id="KW-1133">Transmembrane helix</keyword>
<keyword evidence="5 6" id="KW-0472">Membrane</keyword>
<evidence type="ECO:0000313" key="8">
    <source>
        <dbReference type="EMBL" id="NJW53200.1"/>
    </source>
</evidence>
<evidence type="ECO:0000313" key="9">
    <source>
        <dbReference type="Proteomes" id="UP000703674"/>
    </source>
</evidence>
<dbReference type="EMBL" id="JAAVJR010000005">
    <property type="protein sequence ID" value="NJW53200.1"/>
    <property type="molecule type" value="Genomic_DNA"/>
</dbReference>
<dbReference type="PANTHER" id="PTHR40077">
    <property type="entry name" value="MEMBRANE PROTEIN-RELATED"/>
    <property type="match status" value="1"/>
</dbReference>
<evidence type="ECO:0000256" key="1">
    <source>
        <dbReference type="ARBA" id="ARBA00004651"/>
    </source>
</evidence>
<keyword evidence="9" id="KW-1185">Reference proteome</keyword>
<dbReference type="PANTHER" id="PTHR40077:SF1">
    <property type="entry name" value="MEMBRANE PROTEIN"/>
    <property type="match status" value="1"/>
</dbReference>
<protein>
    <submittedName>
        <fullName evidence="8">DUF3817 domain-containing protein</fullName>
    </submittedName>
</protein>
<organism evidence="8 9">
    <name type="scientific">Salinimicrobium oceani</name>
    <dbReference type="NCBI Taxonomy" id="2722702"/>
    <lineage>
        <taxon>Bacteria</taxon>
        <taxon>Pseudomonadati</taxon>
        <taxon>Bacteroidota</taxon>
        <taxon>Flavobacteriia</taxon>
        <taxon>Flavobacteriales</taxon>
        <taxon>Flavobacteriaceae</taxon>
        <taxon>Salinimicrobium</taxon>
    </lineage>
</organism>
<accession>A0ABX1CY59</accession>
<dbReference type="Proteomes" id="UP000703674">
    <property type="component" value="Unassembled WGS sequence"/>
</dbReference>
<keyword evidence="2" id="KW-1003">Cell membrane</keyword>
<keyword evidence="3 6" id="KW-0812">Transmembrane</keyword>
<gene>
    <name evidence="8" type="ORF">HC175_09735</name>
</gene>
<feature type="transmembrane region" description="Helical" evidence="6">
    <location>
        <begin position="41"/>
        <end position="63"/>
    </location>
</feature>
<evidence type="ECO:0000256" key="6">
    <source>
        <dbReference type="SAM" id="Phobius"/>
    </source>
</evidence>
<dbReference type="Pfam" id="PF12823">
    <property type="entry name" value="DUF3817"/>
    <property type="match status" value="1"/>
</dbReference>
<name>A0ABX1CY59_9FLAO</name>
<evidence type="ECO:0000256" key="5">
    <source>
        <dbReference type="ARBA" id="ARBA00023136"/>
    </source>
</evidence>
<evidence type="ECO:0000256" key="4">
    <source>
        <dbReference type="ARBA" id="ARBA00022989"/>
    </source>
</evidence>
<feature type="domain" description="DUF3817" evidence="7">
    <location>
        <begin position="8"/>
        <end position="93"/>
    </location>
</feature>
<comment type="subcellular location">
    <subcellularLocation>
        <location evidence="1">Cell membrane</location>
        <topology evidence="1">Multi-pass membrane protein</topology>
    </subcellularLocation>
</comment>
<evidence type="ECO:0000256" key="2">
    <source>
        <dbReference type="ARBA" id="ARBA00022475"/>
    </source>
</evidence>
<dbReference type="NCBIfam" id="TIGR03954">
    <property type="entry name" value="integ_memb_HG"/>
    <property type="match status" value="1"/>
</dbReference>
<evidence type="ECO:0000256" key="3">
    <source>
        <dbReference type="ARBA" id="ARBA00022692"/>
    </source>
</evidence>